<dbReference type="Proteomes" id="UP001221898">
    <property type="component" value="Unassembled WGS sequence"/>
</dbReference>
<evidence type="ECO:0000313" key="2">
    <source>
        <dbReference type="Proteomes" id="UP001221898"/>
    </source>
</evidence>
<accession>A0AAD7R6G3</accession>
<name>A0AAD7R6G3_9TELE</name>
<keyword evidence="2" id="KW-1185">Reference proteome</keyword>
<dbReference type="AlphaFoldDB" id="A0AAD7R6G3"/>
<evidence type="ECO:0000313" key="1">
    <source>
        <dbReference type="EMBL" id="KAJ8366947.1"/>
    </source>
</evidence>
<proteinExistence type="predicted"/>
<gene>
    <name evidence="1" type="ORF">AAFF_G00336510</name>
</gene>
<reference evidence="1" key="1">
    <citation type="journal article" date="2023" name="Science">
        <title>Genome structures resolve the early diversification of teleost fishes.</title>
        <authorList>
            <person name="Parey E."/>
            <person name="Louis A."/>
            <person name="Montfort J."/>
            <person name="Bouchez O."/>
            <person name="Roques C."/>
            <person name="Iampietro C."/>
            <person name="Lluch J."/>
            <person name="Castinel A."/>
            <person name="Donnadieu C."/>
            <person name="Desvignes T."/>
            <person name="Floi Bucao C."/>
            <person name="Jouanno E."/>
            <person name="Wen M."/>
            <person name="Mejri S."/>
            <person name="Dirks R."/>
            <person name="Jansen H."/>
            <person name="Henkel C."/>
            <person name="Chen W.J."/>
            <person name="Zahm M."/>
            <person name="Cabau C."/>
            <person name="Klopp C."/>
            <person name="Thompson A.W."/>
            <person name="Robinson-Rechavi M."/>
            <person name="Braasch I."/>
            <person name="Lecointre G."/>
            <person name="Bobe J."/>
            <person name="Postlethwait J.H."/>
            <person name="Berthelot C."/>
            <person name="Roest Crollius H."/>
            <person name="Guiguen Y."/>
        </authorList>
    </citation>
    <scope>NUCLEOTIDE SEQUENCE</scope>
    <source>
        <strain evidence="1">NC1722</strain>
    </source>
</reference>
<protein>
    <submittedName>
        <fullName evidence="1">Uncharacterized protein</fullName>
    </submittedName>
</protein>
<comment type="caution">
    <text evidence="1">The sequence shown here is derived from an EMBL/GenBank/DDBJ whole genome shotgun (WGS) entry which is preliminary data.</text>
</comment>
<dbReference type="EMBL" id="JAINUG010000524">
    <property type="protein sequence ID" value="KAJ8366947.1"/>
    <property type="molecule type" value="Genomic_DNA"/>
</dbReference>
<sequence>MCARPFNCVSLSSASQTLPFDDITAHRPPGVQLVQLVQLWKGGVQEVSSFRGAVLSGVGAARINLVPDEGCEERGCSREEVTLPRGRGAGGEAGRYALGASGCCVWFCVAFRTPWGPGARRWGER</sequence>
<organism evidence="1 2">
    <name type="scientific">Aldrovandia affinis</name>
    <dbReference type="NCBI Taxonomy" id="143900"/>
    <lineage>
        <taxon>Eukaryota</taxon>
        <taxon>Metazoa</taxon>
        <taxon>Chordata</taxon>
        <taxon>Craniata</taxon>
        <taxon>Vertebrata</taxon>
        <taxon>Euteleostomi</taxon>
        <taxon>Actinopterygii</taxon>
        <taxon>Neopterygii</taxon>
        <taxon>Teleostei</taxon>
        <taxon>Notacanthiformes</taxon>
        <taxon>Halosauridae</taxon>
        <taxon>Aldrovandia</taxon>
    </lineage>
</organism>